<name>A0AA85GBE2_9TREM</name>
<reference evidence="3" key="2">
    <citation type="submission" date="2023-11" db="UniProtKB">
        <authorList>
            <consortium name="WormBaseParasite"/>
        </authorList>
    </citation>
    <scope>IDENTIFICATION</scope>
</reference>
<keyword evidence="2" id="KW-1185">Reference proteome</keyword>
<evidence type="ECO:0000313" key="3">
    <source>
        <dbReference type="WBParaSite" id="SRDH1_90780.1"/>
    </source>
</evidence>
<dbReference type="WBParaSite" id="SRDH1_90780.1">
    <property type="protein sequence ID" value="SRDH1_90780.1"/>
    <property type="gene ID" value="SRDH1_90780"/>
</dbReference>
<organism evidence="2 3">
    <name type="scientific">Schistosoma rodhaini</name>
    <dbReference type="NCBI Taxonomy" id="6188"/>
    <lineage>
        <taxon>Eukaryota</taxon>
        <taxon>Metazoa</taxon>
        <taxon>Spiralia</taxon>
        <taxon>Lophotrochozoa</taxon>
        <taxon>Platyhelminthes</taxon>
        <taxon>Trematoda</taxon>
        <taxon>Digenea</taxon>
        <taxon>Strigeidida</taxon>
        <taxon>Schistosomatoidea</taxon>
        <taxon>Schistosomatidae</taxon>
        <taxon>Schistosoma</taxon>
    </lineage>
</organism>
<feature type="chain" id="PRO_5041636730" evidence="1">
    <location>
        <begin position="20"/>
        <end position="250"/>
    </location>
</feature>
<reference evidence="2" key="1">
    <citation type="submission" date="2022-06" db="EMBL/GenBank/DDBJ databases">
        <authorList>
            <person name="Berger JAMES D."/>
            <person name="Berger JAMES D."/>
        </authorList>
    </citation>
    <scope>NUCLEOTIDE SEQUENCE [LARGE SCALE GENOMIC DNA]</scope>
</reference>
<dbReference type="Proteomes" id="UP000050792">
    <property type="component" value="Unassembled WGS sequence"/>
</dbReference>
<dbReference type="AlphaFoldDB" id="A0AA85GBE2"/>
<keyword evidence="1" id="KW-0732">Signal</keyword>
<accession>A0AA85GBE2</accession>
<feature type="signal peptide" evidence="1">
    <location>
        <begin position="1"/>
        <end position="19"/>
    </location>
</feature>
<protein>
    <submittedName>
        <fullName evidence="3">Uncharacterized protein</fullName>
    </submittedName>
</protein>
<proteinExistence type="predicted"/>
<evidence type="ECO:0000256" key="1">
    <source>
        <dbReference type="SAM" id="SignalP"/>
    </source>
</evidence>
<evidence type="ECO:0000313" key="2">
    <source>
        <dbReference type="Proteomes" id="UP000050792"/>
    </source>
</evidence>
<sequence>MLIGIVSLISIFLLQEANGEGVIFDVKTLITDTWKNLYTRLGDTFKCFLEKLPTSLGGKNQTCIEEKTAINVLFDKALGDEPLREPINWDEVNKINDVERGITMFRKNEMLLKSQISTMSQNLVKKNRAITQYLNCKSKQQQEETFKLFIKEMNKQFKNNNLTSFTDYSTVKDCFIKEEEIFERKKSSKNNEDCTLSETFPEEDIITLDQLISKKYDILWRWNKALFNYEFASRNIKSTVYFLQKMYNFG</sequence>